<evidence type="ECO:0000256" key="9">
    <source>
        <dbReference type="ARBA" id="ARBA00037631"/>
    </source>
</evidence>
<organism evidence="14 15">
    <name type="scientific">Trematosphaeria pertusa</name>
    <dbReference type="NCBI Taxonomy" id="390896"/>
    <lineage>
        <taxon>Eukaryota</taxon>
        <taxon>Fungi</taxon>
        <taxon>Dikarya</taxon>
        <taxon>Ascomycota</taxon>
        <taxon>Pezizomycotina</taxon>
        <taxon>Dothideomycetes</taxon>
        <taxon>Pleosporomycetidae</taxon>
        <taxon>Pleosporales</taxon>
        <taxon>Massarineae</taxon>
        <taxon>Trematosphaeriaceae</taxon>
        <taxon>Trematosphaeria</taxon>
    </lineage>
</organism>
<dbReference type="Pfam" id="PF00544">
    <property type="entry name" value="Pectate_lyase_4"/>
    <property type="match status" value="1"/>
</dbReference>
<dbReference type="PANTHER" id="PTHR31683:SF67">
    <property type="entry name" value="PECTIN LYASE F-RELATED"/>
    <property type="match status" value="1"/>
</dbReference>
<evidence type="ECO:0000256" key="3">
    <source>
        <dbReference type="ARBA" id="ARBA00022525"/>
    </source>
</evidence>
<comment type="similarity">
    <text evidence="2 11">Belongs to the polysaccharide lyase 1 family.</text>
</comment>
<dbReference type="GO" id="GO:0030570">
    <property type="term" value="F:pectate lyase activity"/>
    <property type="evidence" value="ECO:0007669"/>
    <property type="project" value="InterPro"/>
</dbReference>
<evidence type="ECO:0000256" key="8">
    <source>
        <dbReference type="ARBA" id="ARBA00036818"/>
    </source>
</evidence>
<proteinExistence type="inferred from homology"/>
<dbReference type="InterPro" id="IPR012334">
    <property type="entry name" value="Pectin_lyas_fold"/>
</dbReference>
<accession>A0A6A6J0V1</accession>
<dbReference type="AlphaFoldDB" id="A0A6A6J0V1"/>
<evidence type="ECO:0000313" key="14">
    <source>
        <dbReference type="EMBL" id="KAF2255792.1"/>
    </source>
</evidence>
<dbReference type="Proteomes" id="UP000800094">
    <property type="component" value="Unassembled WGS sequence"/>
</dbReference>
<evidence type="ECO:0000313" key="15">
    <source>
        <dbReference type="Proteomes" id="UP000800094"/>
    </source>
</evidence>
<sequence>MRSSFAITLSILGIFSQSIDAQVVGTASGFATGVTGGGSAAAATPTSLAQLKTWLTDSTARTIVIDRTWDFVGSEGTTTGTCCQTATTTCSGGTSAGQLTIADTCDSGTLVTCTYDTAGRTPIDVGSNKSIVGKGSAGVIAGKGLRVRGGNKNVIIQNIHITNINPRFVWGGDALTLDSTDMIWVDHCKFSLIGRQFIVSGWGQAGKVTISNNEFDGKTSYSSGCNGKHYWTLLLVGLADQYTFSGNWVHDVSGRAPHMGTTVTASTIFFHAVNNYFQNIGGHAFDIDKNTYVLMEGNYFDTVTTPMTSGSTTAGGAIYDVITVAEAAACTSYLGYICEWNKAYSSGTLYDIANVAVLSKASQYKSYLIGHTAVADVPANVKANAGIGKI</sequence>
<protein>
    <recommendedName>
        <fullName evidence="10">pectin lyase</fullName>
        <ecNumber evidence="10">4.2.2.10</ecNumber>
    </recommendedName>
</protein>
<comment type="catalytic activity">
    <reaction evidence="8">
        <text>Eliminative cleavage of (1-&gt;4)-alpha-D-galacturonan methyl ester to give oligosaccharides with 4-deoxy-6-O-methyl-alpha-D-galact-4-enuronosyl groups at their non-reducing ends.</text>
        <dbReference type="EC" id="4.2.2.10"/>
    </reaction>
</comment>
<dbReference type="SUPFAM" id="SSF51126">
    <property type="entry name" value="Pectin lyase-like"/>
    <property type="match status" value="1"/>
</dbReference>
<name>A0A6A6J0V1_9PLEO</name>
<evidence type="ECO:0000256" key="6">
    <source>
        <dbReference type="ARBA" id="ARBA00023180"/>
    </source>
</evidence>
<dbReference type="Gene3D" id="2.160.20.10">
    <property type="entry name" value="Single-stranded right-handed beta-helix, Pectin lyase-like"/>
    <property type="match status" value="1"/>
</dbReference>
<evidence type="ECO:0000256" key="1">
    <source>
        <dbReference type="ARBA" id="ARBA00004613"/>
    </source>
</evidence>
<dbReference type="GO" id="GO:0005576">
    <property type="term" value="C:extracellular region"/>
    <property type="evidence" value="ECO:0007669"/>
    <property type="project" value="UniProtKB-SubCell"/>
</dbReference>
<keyword evidence="15" id="KW-1185">Reference proteome</keyword>
<dbReference type="PANTHER" id="PTHR31683">
    <property type="entry name" value="PECTATE LYASE 18-RELATED"/>
    <property type="match status" value="1"/>
</dbReference>
<evidence type="ECO:0000256" key="12">
    <source>
        <dbReference type="SAM" id="SignalP"/>
    </source>
</evidence>
<evidence type="ECO:0000256" key="7">
    <source>
        <dbReference type="ARBA" id="ARBA00023239"/>
    </source>
</evidence>
<dbReference type="GO" id="GO:0047490">
    <property type="term" value="F:pectin lyase activity"/>
    <property type="evidence" value="ECO:0007669"/>
    <property type="project" value="UniProtKB-EC"/>
</dbReference>
<dbReference type="GeneID" id="54576302"/>
<feature type="domain" description="Pectate lyase" evidence="13">
    <location>
        <begin position="73"/>
        <end position="306"/>
    </location>
</feature>
<evidence type="ECO:0000256" key="4">
    <source>
        <dbReference type="ARBA" id="ARBA00022729"/>
    </source>
</evidence>
<dbReference type="EC" id="4.2.2.10" evidence="10"/>
<keyword evidence="7 11" id="KW-0456">Lyase</keyword>
<feature type="signal peptide" evidence="12">
    <location>
        <begin position="1"/>
        <end position="21"/>
    </location>
</feature>
<evidence type="ECO:0000256" key="5">
    <source>
        <dbReference type="ARBA" id="ARBA00023157"/>
    </source>
</evidence>
<feature type="chain" id="PRO_5025401582" description="pectin lyase" evidence="12">
    <location>
        <begin position="22"/>
        <end position="390"/>
    </location>
</feature>
<keyword evidence="5" id="KW-1015">Disulfide bond</keyword>
<comment type="subcellular location">
    <subcellularLocation>
        <location evidence="1 11">Secreted</location>
    </subcellularLocation>
</comment>
<gene>
    <name evidence="14" type="ORF">BU26DRAFT_412489</name>
</gene>
<dbReference type="SMART" id="SM00656">
    <property type="entry name" value="Amb_all"/>
    <property type="match status" value="1"/>
</dbReference>
<keyword evidence="11" id="KW-0119">Carbohydrate metabolism</keyword>
<dbReference type="EMBL" id="ML987189">
    <property type="protein sequence ID" value="KAF2255792.1"/>
    <property type="molecule type" value="Genomic_DNA"/>
</dbReference>
<dbReference type="InterPro" id="IPR011050">
    <property type="entry name" value="Pectin_lyase_fold/virulence"/>
</dbReference>
<keyword evidence="11" id="KW-0624">Polysaccharide degradation</keyword>
<dbReference type="FunFam" id="2.160.20.10:FF:000003">
    <property type="entry name" value="Pectin lyase F"/>
    <property type="match status" value="1"/>
</dbReference>
<keyword evidence="3 11" id="KW-0964">Secreted</keyword>
<dbReference type="InterPro" id="IPR002022">
    <property type="entry name" value="Pec_lyase"/>
</dbReference>
<dbReference type="OrthoDB" id="1637350at2759"/>
<evidence type="ECO:0000256" key="10">
    <source>
        <dbReference type="ARBA" id="ARBA00039082"/>
    </source>
</evidence>
<evidence type="ECO:0000259" key="13">
    <source>
        <dbReference type="SMART" id="SM00656"/>
    </source>
</evidence>
<comment type="function">
    <text evidence="9">Pectinolytic enzymes consist of four classes of enzymes: pectin lyase, polygalacturonase, pectin methylesterase and rhamnogalacturonase. Among pectinolytic enzymes, pectin lyase is the most important in depolymerization of pectin, since it cleaves internal glycosidic bonds of highly methylated pectins.</text>
</comment>
<dbReference type="RefSeq" id="XP_033690796.1">
    <property type="nucleotide sequence ID" value="XM_033822972.1"/>
</dbReference>
<evidence type="ECO:0000256" key="2">
    <source>
        <dbReference type="ARBA" id="ARBA00010980"/>
    </source>
</evidence>
<reference evidence="14" key="1">
    <citation type="journal article" date="2020" name="Stud. Mycol.">
        <title>101 Dothideomycetes genomes: a test case for predicting lifestyles and emergence of pathogens.</title>
        <authorList>
            <person name="Haridas S."/>
            <person name="Albert R."/>
            <person name="Binder M."/>
            <person name="Bloem J."/>
            <person name="Labutti K."/>
            <person name="Salamov A."/>
            <person name="Andreopoulos B."/>
            <person name="Baker S."/>
            <person name="Barry K."/>
            <person name="Bills G."/>
            <person name="Bluhm B."/>
            <person name="Cannon C."/>
            <person name="Castanera R."/>
            <person name="Culley D."/>
            <person name="Daum C."/>
            <person name="Ezra D."/>
            <person name="Gonzalez J."/>
            <person name="Henrissat B."/>
            <person name="Kuo A."/>
            <person name="Liang C."/>
            <person name="Lipzen A."/>
            <person name="Lutzoni F."/>
            <person name="Magnuson J."/>
            <person name="Mondo S."/>
            <person name="Nolan M."/>
            <person name="Ohm R."/>
            <person name="Pangilinan J."/>
            <person name="Park H.-J."/>
            <person name="Ramirez L."/>
            <person name="Alfaro M."/>
            <person name="Sun H."/>
            <person name="Tritt A."/>
            <person name="Yoshinaga Y."/>
            <person name="Zwiers L.-H."/>
            <person name="Turgeon B."/>
            <person name="Goodwin S."/>
            <person name="Spatafora J."/>
            <person name="Crous P."/>
            <person name="Grigoriev I."/>
        </authorList>
    </citation>
    <scope>NUCLEOTIDE SEQUENCE</scope>
    <source>
        <strain evidence="14">CBS 122368</strain>
    </source>
</reference>
<evidence type="ECO:0000256" key="11">
    <source>
        <dbReference type="RuleBase" id="RU361173"/>
    </source>
</evidence>
<dbReference type="GO" id="GO:0000272">
    <property type="term" value="P:polysaccharide catabolic process"/>
    <property type="evidence" value="ECO:0007669"/>
    <property type="project" value="UniProtKB-KW"/>
</dbReference>
<dbReference type="InterPro" id="IPR045032">
    <property type="entry name" value="PEL"/>
</dbReference>
<keyword evidence="6" id="KW-0325">Glycoprotein</keyword>
<keyword evidence="4 12" id="KW-0732">Signal</keyword>